<sequence length="180" mass="20558">MYTGYREVACSRGLTTPVTYLLRSLFQAKLETKALKAKRPGFTDERYNETSYYVEHVVQVNASFAELLARLTYIQKRGEKSVAFPSPAGTIVRHCWIERYVPYADVSSLSRVRLPFAITAVHGIRTNENNLCVTKNLSNFATAWLVLVHGSSCFILYLAEDKQRSCARYIKRQPKLDPVR</sequence>
<dbReference type="STRING" id="471704.A0A195E422"/>
<evidence type="ECO:0000313" key="2">
    <source>
        <dbReference type="Proteomes" id="UP000078492"/>
    </source>
</evidence>
<dbReference type="Proteomes" id="UP000078492">
    <property type="component" value="Unassembled WGS sequence"/>
</dbReference>
<dbReference type="AlphaFoldDB" id="A0A195E422"/>
<protein>
    <submittedName>
        <fullName evidence="1">Uncharacterized protein</fullName>
    </submittedName>
</protein>
<name>A0A195E422_9HYME</name>
<accession>A0A195E422</accession>
<dbReference type="EMBL" id="KQ979685">
    <property type="protein sequence ID" value="KYN19831.1"/>
    <property type="molecule type" value="Genomic_DNA"/>
</dbReference>
<proteinExistence type="predicted"/>
<evidence type="ECO:0000313" key="1">
    <source>
        <dbReference type="EMBL" id="KYN19831.1"/>
    </source>
</evidence>
<keyword evidence="2" id="KW-1185">Reference proteome</keyword>
<reference evidence="1 2" key="1">
    <citation type="submission" date="2015-09" db="EMBL/GenBank/DDBJ databases">
        <title>Trachymyrmex cornetzi WGS genome.</title>
        <authorList>
            <person name="Nygaard S."/>
            <person name="Hu H."/>
            <person name="Boomsma J."/>
            <person name="Zhang G."/>
        </authorList>
    </citation>
    <scope>NUCLEOTIDE SEQUENCE [LARGE SCALE GENOMIC DNA]</scope>
    <source>
        <strain evidence="1">Tcor2-1</strain>
        <tissue evidence="1">Whole body</tissue>
    </source>
</reference>
<organism evidence="1 2">
    <name type="scientific">Trachymyrmex cornetzi</name>
    <dbReference type="NCBI Taxonomy" id="471704"/>
    <lineage>
        <taxon>Eukaryota</taxon>
        <taxon>Metazoa</taxon>
        <taxon>Ecdysozoa</taxon>
        <taxon>Arthropoda</taxon>
        <taxon>Hexapoda</taxon>
        <taxon>Insecta</taxon>
        <taxon>Pterygota</taxon>
        <taxon>Neoptera</taxon>
        <taxon>Endopterygota</taxon>
        <taxon>Hymenoptera</taxon>
        <taxon>Apocrita</taxon>
        <taxon>Aculeata</taxon>
        <taxon>Formicoidea</taxon>
        <taxon>Formicidae</taxon>
        <taxon>Myrmicinae</taxon>
        <taxon>Trachymyrmex</taxon>
    </lineage>
</organism>
<gene>
    <name evidence="1" type="ORF">ALC57_07877</name>
</gene>